<organism evidence="1 2">
    <name type="scientific">Frankia canadensis</name>
    <dbReference type="NCBI Taxonomy" id="1836972"/>
    <lineage>
        <taxon>Bacteria</taxon>
        <taxon>Bacillati</taxon>
        <taxon>Actinomycetota</taxon>
        <taxon>Actinomycetes</taxon>
        <taxon>Frankiales</taxon>
        <taxon>Frankiaceae</taxon>
        <taxon>Frankia</taxon>
    </lineage>
</organism>
<dbReference type="Proteomes" id="UP000234331">
    <property type="component" value="Unassembled WGS sequence"/>
</dbReference>
<proteinExistence type="predicted"/>
<dbReference type="EMBL" id="FZMO01000423">
    <property type="protein sequence ID" value="SNQ50536.1"/>
    <property type="molecule type" value="Genomic_DNA"/>
</dbReference>
<gene>
    <name evidence="1" type="ORF">FRACA_480025</name>
</gene>
<accession>A0A2I2KY04</accession>
<dbReference type="AlphaFoldDB" id="A0A2I2KY04"/>
<evidence type="ECO:0000313" key="2">
    <source>
        <dbReference type="Proteomes" id="UP000234331"/>
    </source>
</evidence>
<evidence type="ECO:0000313" key="1">
    <source>
        <dbReference type="EMBL" id="SNQ50536.1"/>
    </source>
</evidence>
<reference evidence="1 2" key="1">
    <citation type="submission" date="2017-06" db="EMBL/GenBank/DDBJ databases">
        <authorList>
            <person name="Kim H.J."/>
            <person name="Triplett B.A."/>
        </authorList>
    </citation>
    <scope>NUCLEOTIDE SEQUENCE [LARGE SCALE GENOMIC DNA]</scope>
    <source>
        <strain evidence="1">FRACA_ARgP5</strain>
    </source>
</reference>
<sequence>MGAAVTLAGASRRRRCRTVRDRRPVVRLPPIGGQRAGVRMLAVSDNLDSVGRALGGAPRGGRARSTT</sequence>
<protein>
    <submittedName>
        <fullName evidence="1">Uncharacterized protein</fullName>
    </submittedName>
</protein>
<name>A0A2I2KY04_9ACTN</name>
<keyword evidence="2" id="KW-1185">Reference proteome</keyword>